<dbReference type="Gene3D" id="1.10.1580.10">
    <property type="match status" value="1"/>
</dbReference>
<dbReference type="RefSeq" id="WP_084233279.1">
    <property type="nucleotide sequence ID" value="NZ_FWXW01000001.1"/>
</dbReference>
<dbReference type="Pfam" id="PF01926">
    <property type="entry name" value="MMR_HSR1"/>
    <property type="match status" value="1"/>
</dbReference>
<proteinExistence type="inferred from homology"/>
<feature type="binding site" evidence="5">
    <location>
        <begin position="58"/>
        <end position="61"/>
    </location>
    <ligand>
        <name>GTP</name>
        <dbReference type="ChEBI" id="CHEBI:37565"/>
    </ligand>
</feature>
<dbReference type="PANTHER" id="PTHR45782:SF4">
    <property type="entry name" value="MITOCHONDRIAL RIBOSOME-ASSOCIATED GTPASE 1"/>
    <property type="match status" value="1"/>
</dbReference>
<gene>
    <name evidence="8" type="ORF">SAMN02745168_0658</name>
</gene>
<evidence type="ECO:0000256" key="3">
    <source>
        <dbReference type="ARBA" id="ARBA00023134"/>
    </source>
</evidence>
<evidence type="ECO:0000256" key="6">
    <source>
        <dbReference type="SAM" id="MobiDB-lite"/>
    </source>
</evidence>
<dbReference type="OrthoDB" id="9779790at2"/>
<reference evidence="8 9" key="1">
    <citation type="submission" date="2017-04" db="EMBL/GenBank/DDBJ databases">
        <authorList>
            <person name="Afonso C.L."/>
            <person name="Miller P.J."/>
            <person name="Scott M.A."/>
            <person name="Spackman E."/>
            <person name="Goraichik I."/>
            <person name="Dimitrov K.M."/>
            <person name="Suarez D.L."/>
            <person name="Swayne D.E."/>
        </authorList>
    </citation>
    <scope>NUCLEOTIDE SEQUENCE [LARGE SCALE GENOMIC DNA]</scope>
    <source>
        <strain evidence="8 9">DSM 12816</strain>
    </source>
</reference>
<sequence>MNIQWYPGHMTAARRMLQETLPQVDAVCEILDARIPYASGNPDIRSLTENKPRLVVLNRADLADPAVTALWAAWFKKNGHPVLETDSKSGAGVNRFAPAVRDLLRDKLRRYEQRGQAGRPLRIMVAGIPNVGKSSFINRISGRKPAKAEDRPGVTRGRQWVVVASGLELLDTPGILWPRLDSEAVGLNLAFTGAVKDEILDLETLAFRLMERLDTLYPRLLAARYGEGLVPGSPGHLLLDQAARRRGFLVSGGEPDLERMAKVLLDEFRGGVLGRISLERPPENGKEVAMDGGGEPSLDD</sequence>
<dbReference type="Proteomes" id="UP000192790">
    <property type="component" value="Unassembled WGS sequence"/>
</dbReference>
<evidence type="ECO:0000313" key="9">
    <source>
        <dbReference type="Proteomes" id="UP000192790"/>
    </source>
</evidence>
<evidence type="ECO:0000256" key="2">
    <source>
        <dbReference type="ARBA" id="ARBA00022741"/>
    </source>
</evidence>
<dbReference type="GO" id="GO:0005525">
    <property type="term" value="F:GTP binding"/>
    <property type="evidence" value="ECO:0007669"/>
    <property type="project" value="UniProtKB-KW"/>
</dbReference>
<organism evidence="8 9">
    <name type="scientific">Papillibacter cinnamivorans DSM 12816</name>
    <dbReference type="NCBI Taxonomy" id="1122930"/>
    <lineage>
        <taxon>Bacteria</taxon>
        <taxon>Bacillati</taxon>
        <taxon>Bacillota</taxon>
        <taxon>Clostridia</taxon>
        <taxon>Eubacteriales</taxon>
        <taxon>Oscillospiraceae</taxon>
        <taxon>Papillibacter</taxon>
    </lineage>
</organism>
<comment type="similarity">
    <text evidence="4">Belongs to the TRAFAC class YlqF/YawG GTPase family. MTG1 subfamily.</text>
</comment>
<feature type="domain" description="G" evidence="7">
    <location>
        <begin position="122"/>
        <end position="193"/>
    </location>
</feature>
<comment type="function">
    <text evidence="4">Required for a late step of 50S ribosomal subunit assembly. Has GTPase activity.</text>
</comment>
<dbReference type="SUPFAM" id="SSF52540">
    <property type="entry name" value="P-loop containing nucleoside triphosphate hydrolases"/>
    <property type="match status" value="1"/>
</dbReference>
<dbReference type="Gene3D" id="3.40.50.300">
    <property type="entry name" value="P-loop containing nucleotide triphosphate hydrolases"/>
    <property type="match status" value="1"/>
</dbReference>
<dbReference type="PIRSF" id="PIRSF006230">
    <property type="entry name" value="MG442"/>
    <property type="match status" value="1"/>
</dbReference>
<protein>
    <recommendedName>
        <fullName evidence="1 4">Ribosome biogenesis GTPase A</fullName>
    </recommendedName>
</protein>
<feature type="binding site" evidence="5">
    <location>
        <begin position="130"/>
        <end position="135"/>
    </location>
    <ligand>
        <name>GTP</name>
        <dbReference type="ChEBI" id="CHEBI:37565"/>
    </ligand>
</feature>
<dbReference type="InterPro" id="IPR006073">
    <property type="entry name" value="GTP-bd"/>
</dbReference>
<dbReference type="AlphaFoldDB" id="A0A1W1YTW3"/>
<dbReference type="GO" id="GO:0005737">
    <property type="term" value="C:cytoplasm"/>
    <property type="evidence" value="ECO:0007669"/>
    <property type="project" value="UniProtKB-SubCell"/>
</dbReference>
<dbReference type="GO" id="GO:0006412">
    <property type="term" value="P:translation"/>
    <property type="evidence" value="ECO:0007669"/>
    <property type="project" value="TreeGrafter"/>
</dbReference>
<name>A0A1W1YTW3_9FIRM</name>
<dbReference type="PANTHER" id="PTHR45782">
    <property type="entry name" value="MITOCHONDRIAL RIBOSOME-ASSOCIATED GTPASE 1"/>
    <property type="match status" value="1"/>
</dbReference>
<dbReference type="NCBIfam" id="TIGR03596">
    <property type="entry name" value="GTPase_YlqF"/>
    <property type="match status" value="1"/>
</dbReference>
<dbReference type="CDD" id="cd01856">
    <property type="entry name" value="YlqF"/>
    <property type="match status" value="1"/>
</dbReference>
<accession>A0A1W1YTW3</accession>
<dbReference type="InterPro" id="IPR016478">
    <property type="entry name" value="GTPase_MTG1"/>
</dbReference>
<dbReference type="InterPro" id="IPR019991">
    <property type="entry name" value="GTP-bd_ribosome_bgen"/>
</dbReference>
<feature type="region of interest" description="Disordered" evidence="6">
    <location>
        <begin position="279"/>
        <end position="300"/>
    </location>
</feature>
<dbReference type="InterPro" id="IPR027417">
    <property type="entry name" value="P-loop_NTPase"/>
</dbReference>
<dbReference type="EMBL" id="FWXW01000001">
    <property type="protein sequence ID" value="SMC39647.1"/>
    <property type="molecule type" value="Genomic_DNA"/>
</dbReference>
<dbReference type="InterPro" id="IPR023179">
    <property type="entry name" value="GTP-bd_ortho_bundle_sf"/>
</dbReference>
<keyword evidence="2 4" id="KW-0547">Nucleotide-binding</keyword>
<keyword evidence="9" id="KW-1185">Reference proteome</keyword>
<feature type="compositionally biased region" description="Basic and acidic residues" evidence="6">
    <location>
        <begin position="279"/>
        <end position="289"/>
    </location>
</feature>
<keyword evidence="4" id="KW-0963">Cytoplasm</keyword>
<comment type="subcellular location">
    <subcellularLocation>
        <location evidence="4">Cytoplasm</location>
    </subcellularLocation>
</comment>
<keyword evidence="3 4" id="KW-0342">GTP-binding</keyword>
<dbReference type="STRING" id="1122930.SAMN02745168_0658"/>
<evidence type="ECO:0000313" key="8">
    <source>
        <dbReference type="EMBL" id="SMC39647.1"/>
    </source>
</evidence>
<evidence type="ECO:0000256" key="5">
    <source>
        <dbReference type="PIRSR" id="PIRSR006230-1"/>
    </source>
</evidence>
<feature type="compositionally biased region" description="Gly residues" evidence="6">
    <location>
        <begin position="291"/>
        <end position="300"/>
    </location>
</feature>
<dbReference type="GO" id="GO:0003924">
    <property type="term" value="F:GTPase activity"/>
    <property type="evidence" value="ECO:0007669"/>
    <property type="project" value="TreeGrafter"/>
</dbReference>
<evidence type="ECO:0000259" key="7">
    <source>
        <dbReference type="Pfam" id="PF01926"/>
    </source>
</evidence>
<feature type="binding site" evidence="5">
    <location>
        <position position="174"/>
    </location>
    <ligand>
        <name>GTP</name>
        <dbReference type="ChEBI" id="CHEBI:37565"/>
    </ligand>
</feature>
<evidence type="ECO:0000256" key="4">
    <source>
        <dbReference type="PIRNR" id="PIRNR006230"/>
    </source>
</evidence>
<evidence type="ECO:0000256" key="1">
    <source>
        <dbReference type="ARBA" id="ARBA00014898"/>
    </source>
</evidence>